<dbReference type="EMBL" id="QGKX02001347">
    <property type="protein sequence ID" value="KAF3524776.1"/>
    <property type="molecule type" value="Genomic_DNA"/>
</dbReference>
<reference evidence="2" key="1">
    <citation type="submission" date="2019-12" db="EMBL/GenBank/DDBJ databases">
        <title>Genome sequencing and annotation of Brassica cretica.</title>
        <authorList>
            <person name="Studholme D.J."/>
            <person name="Sarris P."/>
        </authorList>
    </citation>
    <scope>NUCLEOTIDE SEQUENCE</scope>
    <source>
        <strain evidence="2">PFS-109/04</strain>
        <tissue evidence="2">Leaf</tissue>
    </source>
</reference>
<feature type="region of interest" description="Disordered" evidence="1">
    <location>
        <begin position="41"/>
        <end position="68"/>
    </location>
</feature>
<proteinExistence type="predicted"/>
<accession>A0A8S9Q276</accession>
<comment type="caution">
    <text evidence="2">The sequence shown here is derived from an EMBL/GenBank/DDBJ whole genome shotgun (WGS) entry which is preliminary data.</text>
</comment>
<feature type="compositionally biased region" description="Basic and acidic residues" evidence="1">
    <location>
        <begin position="42"/>
        <end position="57"/>
    </location>
</feature>
<evidence type="ECO:0000313" key="2">
    <source>
        <dbReference type="EMBL" id="KAF3524776.1"/>
    </source>
</evidence>
<dbReference type="Proteomes" id="UP000712600">
    <property type="component" value="Unassembled WGS sequence"/>
</dbReference>
<sequence>MIAGELGLEQKEEHNEHVPTLMEVMRAIEILNAKVALIMNKKNPEENETNKTADRHTSKAKATEGNTFLKRREAPIRRQVDIPVFTGENPQVWVLQAVPFSEWKMFSRGCSELKHFQFTHKARISFHTTYCIPSLNPSH</sequence>
<protein>
    <submittedName>
        <fullName evidence="2">Uncharacterized protein</fullName>
    </submittedName>
</protein>
<dbReference type="AlphaFoldDB" id="A0A8S9Q276"/>
<name>A0A8S9Q276_BRACR</name>
<evidence type="ECO:0000313" key="3">
    <source>
        <dbReference type="Proteomes" id="UP000712600"/>
    </source>
</evidence>
<gene>
    <name evidence="2" type="ORF">F2Q69_00051383</name>
</gene>
<organism evidence="2 3">
    <name type="scientific">Brassica cretica</name>
    <name type="common">Mustard</name>
    <dbReference type="NCBI Taxonomy" id="69181"/>
    <lineage>
        <taxon>Eukaryota</taxon>
        <taxon>Viridiplantae</taxon>
        <taxon>Streptophyta</taxon>
        <taxon>Embryophyta</taxon>
        <taxon>Tracheophyta</taxon>
        <taxon>Spermatophyta</taxon>
        <taxon>Magnoliopsida</taxon>
        <taxon>eudicotyledons</taxon>
        <taxon>Gunneridae</taxon>
        <taxon>Pentapetalae</taxon>
        <taxon>rosids</taxon>
        <taxon>malvids</taxon>
        <taxon>Brassicales</taxon>
        <taxon>Brassicaceae</taxon>
        <taxon>Brassiceae</taxon>
        <taxon>Brassica</taxon>
    </lineage>
</organism>
<evidence type="ECO:0000256" key="1">
    <source>
        <dbReference type="SAM" id="MobiDB-lite"/>
    </source>
</evidence>